<dbReference type="PANTHER" id="PTHR24410:SF31">
    <property type="entry name" value="BTB (POZ) DOMAIN-CONTAINING 17A"/>
    <property type="match status" value="1"/>
</dbReference>
<dbReference type="SUPFAM" id="SSF54695">
    <property type="entry name" value="POZ domain"/>
    <property type="match status" value="1"/>
</dbReference>
<evidence type="ECO:0000313" key="3">
    <source>
        <dbReference type="Ensembl" id="ENSCSEP00000003909.1"/>
    </source>
</evidence>
<dbReference type="Proteomes" id="UP000265120">
    <property type="component" value="Chromosome 8"/>
</dbReference>
<dbReference type="AlphaFoldDB" id="A0A3P8UPY3"/>
<dbReference type="OMA" id="PMYTETG"/>
<feature type="domain" description="BTB" evidence="2">
    <location>
        <begin position="60"/>
        <end position="131"/>
    </location>
</feature>
<dbReference type="CDD" id="cd18493">
    <property type="entry name" value="BACK_BTBD17"/>
    <property type="match status" value="1"/>
</dbReference>
<keyword evidence="4" id="KW-1185">Reference proteome</keyword>
<dbReference type="Gene3D" id="3.30.710.10">
    <property type="entry name" value="Potassium Channel Kv1.1, Chain A"/>
    <property type="match status" value="1"/>
</dbReference>
<evidence type="ECO:0000259" key="2">
    <source>
        <dbReference type="PROSITE" id="PS50097"/>
    </source>
</evidence>
<name>A0A3P8UPY3_CYNSE</name>
<dbReference type="InterPro" id="IPR011705">
    <property type="entry name" value="BACK"/>
</dbReference>
<dbReference type="Pfam" id="PF23651">
    <property type="entry name" value="TRAF_BTBD17"/>
    <property type="match status" value="1"/>
</dbReference>
<dbReference type="Ensembl" id="ENSCSET00000003958.1">
    <property type="protein sequence ID" value="ENSCSEP00000003909.1"/>
    <property type="gene ID" value="ENSCSEG00000002554.1"/>
</dbReference>
<dbReference type="InterPro" id="IPR011333">
    <property type="entry name" value="SKP1/BTB/POZ_sf"/>
</dbReference>
<dbReference type="InterPro" id="IPR056184">
    <property type="entry name" value="TRAF_BTBD17"/>
</dbReference>
<dbReference type="InterPro" id="IPR051481">
    <property type="entry name" value="BTB-POZ/Galectin-3-binding"/>
</dbReference>
<sequence>MSNQLSIQAQALQLCSPAGSLKVDGSQDRAVDGGVDVDTIRHSLVLVQHLETLLLQGNGSDVTLRVETPGTDEVRTIQTHSLLLSLQSSVFQEMLLRRNDSTLHLKESADCAAVFHGFIRYLYCGHVPLSLDQAVPLHRLASKYQVLSLQQGVTQYMILNLARDSPSGHVVGWYEYAVQAGDRTLRDSCLQHLAWNMTEVLLSGEWSTMSSQLLMSLLPRSDLVVQSEMELFVGLEAWIIQNDPDGLMVENALRAVRYAMMPPQELFRLQTQSPVLTRYQESVRDLLYLSYQFHSTSPLLMAKYFDVNCSLFVPRNYLSRMWGSPWTISSPSRDDRSTSFQTQLGPSSYHSNKRVSWNALFSPRWQPISMKPTYMEVGAMQPSGQEGGRPRIIVTPATSSTDSAGVTFQKTVLVMSRQQRKLVVKHVYDFHQSSEENVDFLTEADLNQHSSEYLLNGSLYLHVVVKPMYHTLITDKN</sequence>
<evidence type="ECO:0000256" key="1">
    <source>
        <dbReference type="SAM" id="MobiDB-lite"/>
    </source>
</evidence>
<dbReference type="SMART" id="SM00875">
    <property type="entry name" value="BACK"/>
    <property type="match status" value="1"/>
</dbReference>
<feature type="compositionally biased region" description="Polar residues" evidence="1">
    <location>
        <begin position="338"/>
        <end position="349"/>
    </location>
</feature>
<accession>A0A3P8UPY3</accession>
<reference evidence="3 4" key="1">
    <citation type="journal article" date="2014" name="Nat. Genet.">
        <title>Whole-genome sequence of a flatfish provides insights into ZW sex chromosome evolution and adaptation to a benthic lifestyle.</title>
        <authorList>
            <person name="Chen S."/>
            <person name="Zhang G."/>
            <person name="Shao C."/>
            <person name="Huang Q."/>
            <person name="Liu G."/>
            <person name="Zhang P."/>
            <person name="Song W."/>
            <person name="An N."/>
            <person name="Chalopin D."/>
            <person name="Volff J.N."/>
            <person name="Hong Y."/>
            <person name="Li Q."/>
            <person name="Sha Z."/>
            <person name="Zhou H."/>
            <person name="Xie M."/>
            <person name="Yu Q."/>
            <person name="Liu Y."/>
            <person name="Xiang H."/>
            <person name="Wang N."/>
            <person name="Wu K."/>
            <person name="Yang C."/>
            <person name="Zhou Q."/>
            <person name="Liao X."/>
            <person name="Yang L."/>
            <person name="Hu Q."/>
            <person name="Zhang J."/>
            <person name="Meng L."/>
            <person name="Jin L."/>
            <person name="Tian Y."/>
            <person name="Lian J."/>
            <person name="Yang J."/>
            <person name="Miao G."/>
            <person name="Liu S."/>
            <person name="Liang Z."/>
            <person name="Yan F."/>
            <person name="Li Y."/>
            <person name="Sun B."/>
            <person name="Zhang H."/>
            <person name="Zhang J."/>
            <person name="Zhu Y."/>
            <person name="Du M."/>
            <person name="Zhao Y."/>
            <person name="Schartl M."/>
            <person name="Tang Q."/>
            <person name="Wang J."/>
        </authorList>
    </citation>
    <scope>NUCLEOTIDE SEQUENCE</scope>
</reference>
<feature type="region of interest" description="Disordered" evidence="1">
    <location>
        <begin position="329"/>
        <end position="349"/>
    </location>
</feature>
<dbReference type="GeneTree" id="ENSGT00950000182983"/>
<evidence type="ECO:0000313" key="4">
    <source>
        <dbReference type="Proteomes" id="UP000265120"/>
    </source>
</evidence>
<dbReference type="InParanoid" id="A0A3P8UPY3"/>
<dbReference type="Pfam" id="PF07707">
    <property type="entry name" value="BACK"/>
    <property type="match status" value="1"/>
</dbReference>
<dbReference type="SMART" id="SM00225">
    <property type="entry name" value="BTB"/>
    <property type="match status" value="1"/>
</dbReference>
<organism evidence="3 4">
    <name type="scientific">Cynoglossus semilaevis</name>
    <name type="common">Tongue sole</name>
    <dbReference type="NCBI Taxonomy" id="244447"/>
    <lineage>
        <taxon>Eukaryota</taxon>
        <taxon>Metazoa</taxon>
        <taxon>Chordata</taxon>
        <taxon>Craniata</taxon>
        <taxon>Vertebrata</taxon>
        <taxon>Euteleostomi</taxon>
        <taxon>Actinopterygii</taxon>
        <taxon>Neopterygii</taxon>
        <taxon>Teleostei</taxon>
        <taxon>Neoteleostei</taxon>
        <taxon>Acanthomorphata</taxon>
        <taxon>Carangaria</taxon>
        <taxon>Pleuronectiformes</taxon>
        <taxon>Pleuronectoidei</taxon>
        <taxon>Cynoglossidae</taxon>
        <taxon>Cynoglossinae</taxon>
        <taxon>Cynoglossus</taxon>
    </lineage>
</organism>
<dbReference type="Pfam" id="PF00651">
    <property type="entry name" value="BTB"/>
    <property type="match status" value="1"/>
</dbReference>
<dbReference type="Gene3D" id="1.25.40.420">
    <property type="match status" value="1"/>
</dbReference>
<dbReference type="InterPro" id="IPR000210">
    <property type="entry name" value="BTB/POZ_dom"/>
</dbReference>
<dbReference type="PANTHER" id="PTHR24410">
    <property type="entry name" value="HL07962P-RELATED"/>
    <property type="match status" value="1"/>
</dbReference>
<dbReference type="PROSITE" id="PS50097">
    <property type="entry name" value="BTB"/>
    <property type="match status" value="1"/>
</dbReference>
<reference evidence="3" key="2">
    <citation type="submission" date="2025-08" db="UniProtKB">
        <authorList>
            <consortium name="Ensembl"/>
        </authorList>
    </citation>
    <scope>IDENTIFICATION</scope>
</reference>
<proteinExistence type="predicted"/>
<reference evidence="3" key="3">
    <citation type="submission" date="2025-09" db="UniProtKB">
        <authorList>
            <consortium name="Ensembl"/>
        </authorList>
    </citation>
    <scope>IDENTIFICATION</scope>
</reference>
<dbReference type="STRING" id="244447.ENSCSEP00000003909"/>
<protein>
    <submittedName>
        <fullName evidence="3">BTB domain containing 17</fullName>
    </submittedName>
</protein>